<gene>
    <name evidence="2" type="ORF">CTA1_79</name>
</gene>
<feature type="compositionally biased region" description="Basic and acidic residues" evidence="1">
    <location>
        <begin position="211"/>
        <end position="221"/>
    </location>
</feature>
<proteinExistence type="predicted"/>
<protein>
    <submittedName>
        <fullName evidence="2">Uncharacterized protein</fullName>
    </submittedName>
</protein>
<evidence type="ECO:0000313" key="3">
    <source>
        <dbReference type="Proteomes" id="UP000310108"/>
    </source>
</evidence>
<evidence type="ECO:0000256" key="1">
    <source>
        <dbReference type="SAM" id="MobiDB-lite"/>
    </source>
</evidence>
<feature type="compositionally biased region" description="Acidic residues" evidence="1">
    <location>
        <begin position="58"/>
        <end position="75"/>
    </location>
</feature>
<comment type="caution">
    <text evidence="2">The sequence shown here is derived from an EMBL/GenBank/DDBJ whole genome shotgun (WGS) entry which is preliminary data.</text>
</comment>
<feature type="compositionally biased region" description="Gly residues" evidence="1">
    <location>
        <begin position="229"/>
        <end position="239"/>
    </location>
</feature>
<feature type="compositionally biased region" description="Basic and acidic residues" evidence="1">
    <location>
        <begin position="1"/>
        <end position="12"/>
    </location>
</feature>
<sequence>MAGKKTEEKERSLFVSDDEDDKEPGLFVSDDEDVKEPGLFGSDDEDDKDFVGGNENPGNEEEQEEEDEEEEEDYHDSDTDSYVSTIDARGNPITYHGRGGEMDPHHGCTRTAYASDGQEYTGNAVRRCKAVAYNPIYATWCFCIRHKRCKPEINFTDRNGRVTCRSCHDCRAASETRNTKDKRLRKKLMSIKVKEWRSKALPGHRFHYGKPTKEQPRRNPDSDDEDLGGKGGSSGGGTAGTLIAGQ</sequence>
<name>A0A4V6DFV4_9PEZI</name>
<feature type="region of interest" description="Disordered" evidence="1">
    <location>
        <begin position="202"/>
        <end position="246"/>
    </location>
</feature>
<dbReference type="AlphaFoldDB" id="A0A4V6DFV4"/>
<accession>A0A4V6DFV4</accession>
<keyword evidence="3" id="KW-1185">Reference proteome</keyword>
<reference evidence="2 3" key="1">
    <citation type="journal article" date="2019" name="PLoS ONE">
        <title>Comparative genome analysis indicates high evolutionary potential of pathogenicity genes in Colletotrichum tanaceti.</title>
        <authorList>
            <person name="Lelwala R.V."/>
            <person name="Korhonen P.K."/>
            <person name="Young N.D."/>
            <person name="Scott J.B."/>
            <person name="Ades P.A."/>
            <person name="Gasser R.B."/>
            <person name="Taylor P.W.J."/>
        </authorList>
    </citation>
    <scope>NUCLEOTIDE SEQUENCE [LARGE SCALE GENOMIC DNA]</scope>
    <source>
        <strain evidence="2">BRIP57314</strain>
    </source>
</reference>
<evidence type="ECO:0000313" key="2">
    <source>
        <dbReference type="EMBL" id="TKW50356.1"/>
    </source>
</evidence>
<dbReference type="EMBL" id="PJEX01000407">
    <property type="protein sequence ID" value="TKW50356.1"/>
    <property type="molecule type" value="Genomic_DNA"/>
</dbReference>
<feature type="region of interest" description="Disordered" evidence="1">
    <location>
        <begin position="1"/>
        <end position="85"/>
    </location>
</feature>
<organism evidence="2 3">
    <name type="scientific">Colletotrichum tanaceti</name>
    <dbReference type="NCBI Taxonomy" id="1306861"/>
    <lineage>
        <taxon>Eukaryota</taxon>
        <taxon>Fungi</taxon>
        <taxon>Dikarya</taxon>
        <taxon>Ascomycota</taxon>
        <taxon>Pezizomycotina</taxon>
        <taxon>Sordariomycetes</taxon>
        <taxon>Hypocreomycetidae</taxon>
        <taxon>Glomerellales</taxon>
        <taxon>Glomerellaceae</taxon>
        <taxon>Colletotrichum</taxon>
        <taxon>Colletotrichum destructivum species complex</taxon>
    </lineage>
</organism>
<dbReference type="Proteomes" id="UP000310108">
    <property type="component" value="Unassembled WGS sequence"/>
</dbReference>